<dbReference type="Proteomes" id="UP001596137">
    <property type="component" value="Unassembled WGS sequence"/>
</dbReference>
<feature type="transmembrane region" description="Helical" evidence="2">
    <location>
        <begin position="43"/>
        <end position="66"/>
    </location>
</feature>
<organism evidence="3 4">
    <name type="scientific">Sphaerisporangium aureirubrum</name>
    <dbReference type="NCBI Taxonomy" id="1544736"/>
    <lineage>
        <taxon>Bacteria</taxon>
        <taxon>Bacillati</taxon>
        <taxon>Actinomycetota</taxon>
        <taxon>Actinomycetes</taxon>
        <taxon>Streptosporangiales</taxon>
        <taxon>Streptosporangiaceae</taxon>
        <taxon>Sphaerisporangium</taxon>
    </lineage>
</organism>
<comment type="caution">
    <text evidence="3">The sequence shown here is derived from an EMBL/GenBank/DDBJ whole genome shotgun (WGS) entry which is preliminary data.</text>
</comment>
<dbReference type="RefSeq" id="WP_380746637.1">
    <property type="nucleotide sequence ID" value="NZ_JBHSRF010000002.1"/>
</dbReference>
<feature type="compositionally biased region" description="Low complexity" evidence="1">
    <location>
        <begin position="86"/>
        <end position="191"/>
    </location>
</feature>
<feature type="region of interest" description="Disordered" evidence="1">
    <location>
        <begin position="1"/>
        <end position="29"/>
    </location>
</feature>
<keyword evidence="2" id="KW-0812">Transmembrane</keyword>
<name>A0ABW1N9B4_9ACTN</name>
<evidence type="ECO:0008006" key="5">
    <source>
        <dbReference type="Google" id="ProtNLM"/>
    </source>
</evidence>
<proteinExistence type="predicted"/>
<evidence type="ECO:0000313" key="3">
    <source>
        <dbReference type="EMBL" id="MFC6080011.1"/>
    </source>
</evidence>
<feature type="region of interest" description="Disordered" evidence="1">
    <location>
        <begin position="72"/>
        <end position="229"/>
    </location>
</feature>
<sequence>MADAETAPLPRITIEEPPPAPAPEAERSWSFRPSRLGDLPMRVIYRIMLGLGAAVAVTAAAVIFMVTRPDDPAPTASAPTQPPAPGAALPATPMPSATQAASGSPAASSSAQSSAEAPTDVSAVPAASTVPSSSPLASSAPPSPAPAASGSPAAAGAAPTSTPGGLSGPAAATAQTSTAATAPSASPVATPGRTALELAEADPRVPAMPGNRKLANFPGRGGDTKGRVTDKRSGITFARFVKEWKLTASSPFATRRTLPAVKGAGHRGVLATCPVPILVQKDLKDTAYLAARWTLNHHPAGAKITWLASQPFKAGKRDGWLLGYRVTYLVDGDKHRSTAAVALVDVPKDKPALVFITIPDAQKKRFADINTLVSSIRPL</sequence>
<keyword evidence="2" id="KW-0472">Membrane</keyword>
<dbReference type="EMBL" id="JBHSRF010000002">
    <property type="protein sequence ID" value="MFC6080011.1"/>
    <property type="molecule type" value="Genomic_DNA"/>
</dbReference>
<evidence type="ECO:0000256" key="1">
    <source>
        <dbReference type="SAM" id="MobiDB-lite"/>
    </source>
</evidence>
<evidence type="ECO:0000313" key="4">
    <source>
        <dbReference type="Proteomes" id="UP001596137"/>
    </source>
</evidence>
<keyword evidence="4" id="KW-1185">Reference proteome</keyword>
<gene>
    <name evidence="3" type="ORF">ACFP1K_02485</name>
</gene>
<protein>
    <recommendedName>
        <fullName evidence="5">Fibronectin attachment protein</fullName>
    </recommendedName>
</protein>
<keyword evidence="2" id="KW-1133">Transmembrane helix</keyword>
<reference evidence="4" key="1">
    <citation type="journal article" date="2019" name="Int. J. Syst. Evol. Microbiol.">
        <title>The Global Catalogue of Microorganisms (GCM) 10K type strain sequencing project: providing services to taxonomists for standard genome sequencing and annotation.</title>
        <authorList>
            <consortium name="The Broad Institute Genomics Platform"/>
            <consortium name="The Broad Institute Genome Sequencing Center for Infectious Disease"/>
            <person name="Wu L."/>
            <person name="Ma J."/>
        </authorList>
    </citation>
    <scope>NUCLEOTIDE SEQUENCE [LARGE SCALE GENOMIC DNA]</scope>
    <source>
        <strain evidence="4">JCM 30346</strain>
    </source>
</reference>
<evidence type="ECO:0000256" key="2">
    <source>
        <dbReference type="SAM" id="Phobius"/>
    </source>
</evidence>
<accession>A0ABW1N9B4</accession>